<accession>U5NFL8</accession>
<organism evidence="1 2">
    <name type="scientific">Mycoplasma parvum str. Indiana</name>
    <dbReference type="NCBI Taxonomy" id="1403316"/>
    <lineage>
        <taxon>Bacteria</taxon>
        <taxon>Bacillati</taxon>
        <taxon>Mycoplasmatota</taxon>
        <taxon>Mollicutes</taxon>
        <taxon>Mycoplasmataceae</taxon>
        <taxon>Mycoplasma</taxon>
    </lineage>
</organism>
<dbReference type="RefSeq" id="WP_022769222.1">
    <property type="nucleotide sequence ID" value="NC_022575.1"/>
</dbReference>
<reference evidence="1 2" key="1">
    <citation type="journal article" date="2013" name="Genome Announc.">
        <title>Genome Sequence of Mycoplasma parvum (Formerly Eperythrozoon parvum), a Diminutive Hemoplasma of the Pig.</title>
        <authorList>
            <person name="do Nascimento N.C."/>
            <person name="Dos Santos A.P."/>
            <person name="Chu Y."/>
            <person name="Guimaraes A.M."/>
            <person name="Pagliaro A."/>
            <person name="Messick J.B."/>
        </authorList>
    </citation>
    <scope>NUCLEOTIDE SEQUENCE [LARGE SCALE GENOMIC DNA]</scope>
    <source>
        <strain evidence="1 2">Indiana</strain>
    </source>
</reference>
<dbReference type="EMBL" id="CP006771">
    <property type="protein sequence ID" value="AGX88949.1"/>
    <property type="molecule type" value="Genomic_DNA"/>
</dbReference>
<keyword evidence="2" id="KW-1185">Reference proteome</keyword>
<dbReference type="HOGENOM" id="CLU_833724_0_0_14"/>
<dbReference type="Proteomes" id="UP000017119">
    <property type="component" value="Chromosome"/>
</dbReference>
<dbReference type="PATRIC" id="fig|1403316.3.peg.159"/>
<sequence>MGVFGTKATALKVDNKKVIVNLPKITFLPNNKENIFRNLNIKKEEKMKEKIKIISLCLSGNMLPEWIKNNGNISQEKNSQKEVNIKEGDRILQEVLKEFLDLNIGCQGKGYKTKESWFDRIVEKRDLGGVISISIKNKKYLDELKNMKEQVNYWRECKGKSIAGMFCKLEGSFKHLWKDDVKKIIEERIWKVLKEFMIGWINLKNPTWRSEGNINIVEWEISNYKNKKKIQIEYGGGYTNFEIGEWWFKTGLWQQGKEGILKKLDEDKGSNKNDWVNRIKFMIGRNKANIEDFFKNWLWNELEKEFSEELKYDCGMWNGGVSCPEGGLIY</sequence>
<gene>
    <name evidence="1" type="ORF">PRV_00920</name>
</gene>
<evidence type="ECO:0000313" key="2">
    <source>
        <dbReference type="Proteomes" id="UP000017119"/>
    </source>
</evidence>
<dbReference type="STRING" id="1403316.PRV_00920"/>
<proteinExistence type="predicted"/>
<name>U5NFL8_9MOLU</name>
<dbReference type="KEGG" id="mpv:PRV_00920"/>
<evidence type="ECO:0000313" key="1">
    <source>
        <dbReference type="EMBL" id="AGX88949.1"/>
    </source>
</evidence>
<protein>
    <submittedName>
        <fullName evidence="1">Uncharacterized protein</fullName>
    </submittedName>
</protein>
<dbReference type="AlphaFoldDB" id="U5NFL8"/>